<evidence type="ECO:0000313" key="1">
    <source>
        <dbReference type="EMBL" id="KKN00621.1"/>
    </source>
</evidence>
<sequence>DDYEFAESFEGFWAFNETESRLSLIFYDQVRIENGESETRSFEAGEGILLIDSLIQLDGTTLIRINKSDYDGDGIADDEFKSFSEKSN</sequence>
<dbReference type="EMBL" id="LAZR01005354">
    <property type="protein sequence ID" value="KKN00621.1"/>
    <property type="molecule type" value="Genomic_DNA"/>
</dbReference>
<reference evidence="1" key="1">
    <citation type="journal article" date="2015" name="Nature">
        <title>Complex archaea that bridge the gap between prokaryotes and eukaryotes.</title>
        <authorList>
            <person name="Spang A."/>
            <person name="Saw J.H."/>
            <person name="Jorgensen S.L."/>
            <person name="Zaremba-Niedzwiedzka K."/>
            <person name="Martijn J."/>
            <person name="Lind A.E."/>
            <person name="van Eijk R."/>
            <person name="Schleper C."/>
            <person name="Guy L."/>
            <person name="Ettema T.J."/>
        </authorList>
    </citation>
    <scope>NUCLEOTIDE SEQUENCE</scope>
</reference>
<comment type="caution">
    <text evidence="1">The sequence shown here is derived from an EMBL/GenBank/DDBJ whole genome shotgun (WGS) entry which is preliminary data.</text>
</comment>
<protein>
    <submittedName>
        <fullName evidence="1">Uncharacterized protein</fullName>
    </submittedName>
</protein>
<name>A0A0F9PHW4_9ZZZZ</name>
<proteinExistence type="predicted"/>
<dbReference type="AlphaFoldDB" id="A0A0F9PHW4"/>
<organism evidence="1">
    <name type="scientific">marine sediment metagenome</name>
    <dbReference type="NCBI Taxonomy" id="412755"/>
    <lineage>
        <taxon>unclassified sequences</taxon>
        <taxon>metagenomes</taxon>
        <taxon>ecological metagenomes</taxon>
    </lineage>
</organism>
<gene>
    <name evidence="1" type="ORF">LCGC14_1136010</name>
</gene>
<accession>A0A0F9PHW4</accession>
<feature type="non-terminal residue" evidence="1">
    <location>
        <position position="1"/>
    </location>
</feature>